<evidence type="ECO:0000256" key="2">
    <source>
        <dbReference type="ARBA" id="ARBA00010183"/>
    </source>
</evidence>
<dbReference type="CDD" id="cd10845">
    <property type="entry name" value="DSRM_RNAse_III_family"/>
    <property type="match status" value="1"/>
</dbReference>
<evidence type="ECO:0000256" key="3">
    <source>
        <dbReference type="ARBA" id="ARBA00022552"/>
    </source>
</evidence>
<dbReference type="SUPFAM" id="SSF69065">
    <property type="entry name" value="RNase III domain-like"/>
    <property type="match status" value="1"/>
</dbReference>
<dbReference type="InterPro" id="IPR036389">
    <property type="entry name" value="RNase_III_sf"/>
</dbReference>
<dbReference type="Pfam" id="PF00035">
    <property type="entry name" value="dsrm"/>
    <property type="match status" value="1"/>
</dbReference>
<comment type="subunit">
    <text evidence="9">Homodimer.</text>
</comment>
<evidence type="ECO:0000313" key="13">
    <source>
        <dbReference type="Proteomes" id="UP000229502"/>
    </source>
</evidence>
<keyword evidence="9" id="KW-0699">rRNA-binding</keyword>
<dbReference type="AlphaFoldDB" id="A0A2M6YR89"/>
<keyword evidence="9" id="KW-0479">Metal-binding</keyword>
<dbReference type="NCBIfam" id="TIGR02191">
    <property type="entry name" value="RNaseIII"/>
    <property type="match status" value="1"/>
</dbReference>
<comment type="caution">
    <text evidence="12">The sequence shown here is derived from an EMBL/GenBank/DDBJ whole genome shotgun (WGS) entry which is preliminary data.</text>
</comment>
<organism evidence="12 13">
    <name type="scientific">Candidatus Shapirobacteria bacterium CG07_land_8_20_14_0_80_39_18</name>
    <dbReference type="NCBI Taxonomy" id="1974882"/>
    <lineage>
        <taxon>Bacteria</taxon>
        <taxon>Candidatus Shapironibacteriota</taxon>
    </lineage>
</organism>
<comment type="cofactor">
    <cofactor evidence="9">
        <name>Mg(2+)</name>
        <dbReference type="ChEBI" id="CHEBI:18420"/>
    </cofactor>
</comment>
<evidence type="ECO:0000256" key="6">
    <source>
        <dbReference type="ARBA" id="ARBA00022759"/>
    </source>
</evidence>
<evidence type="ECO:0000313" key="12">
    <source>
        <dbReference type="EMBL" id="PIU34654.1"/>
    </source>
</evidence>
<feature type="active site" evidence="9">
    <location>
        <position position="59"/>
    </location>
</feature>
<dbReference type="Pfam" id="PF14622">
    <property type="entry name" value="Ribonucleas_3_3"/>
    <property type="match status" value="1"/>
</dbReference>
<evidence type="ECO:0000256" key="5">
    <source>
        <dbReference type="ARBA" id="ARBA00022722"/>
    </source>
</evidence>
<keyword evidence="5 9" id="KW-0540">Nuclease</keyword>
<dbReference type="PROSITE" id="PS50137">
    <property type="entry name" value="DS_RBD"/>
    <property type="match status" value="1"/>
</dbReference>
<dbReference type="GO" id="GO:0004525">
    <property type="term" value="F:ribonuclease III activity"/>
    <property type="evidence" value="ECO:0007669"/>
    <property type="project" value="UniProtKB-UniRule"/>
</dbReference>
<dbReference type="EMBL" id="PEWZ01000099">
    <property type="protein sequence ID" value="PIU34654.1"/>
    <property type="molecule type" value="Genomic_DNA"/>
</dbReference>
<keyword evidence="8 9" id="KW-0694">RNA-binding</keyword>
<dbReference type="Proteomes" id="UP000229502">
    <property type="component" value="Unassembled WGS sequence"/>
</dbReference>
<dbReference type="EC" id="3.1.26.3" evidence="9"/>
<feature type="binding site" evidence="9">
    <location>
        <position position="131"/>
    </location>
    <ligand>
        <name>Mg(2+)</name>
        <dbReference type="ChEBI" id="CHEBI:18420"/>
    </ligand>
</feature>
<dbReference type="Gene3D" id="1.10.1520.10">
    <property type="entry name" value="Ribonuclease III domain"/>
    <property type="match status" value="1"/>
</dbReference>
<dbReference type="CDD" id="cd00593">
    <property type="entry name" value="RIBOc"/>
    <property type="match status" value="1"/>
</dbReference>
<dbReference type="SUPFAM" id="SSF54768">
    <property type="entry name" value="dsRNA-binding domain-like"/>
    <property type="match status" value="1"/>
</dbReference>
<comment type="subcellular location">
    <subcellularLocation>
        <location evidence="9">Cytoplasm</location>
    </subcellularLocation>
</comment>
<dbReference type="GO" id="GO:0005737">
    <property type="term" value="C:cytoplasm"/>
    <property type="evidence" value="ECO:0007669"/>
    <property type="project" value="UniProtKB-SubCell"/>
</dbReference>
<comment type="catalytic activity">
    <reaction evidence="1 9">
        <text>Endonucleolytic cleavage to 5'-phosphomonoester.</text>
        <dbReference type="EC" id="3.1.26.3"/>
    </reaction>
</comment>
<keyword evidence="6 9" id="KW-0255">Endonuclease</keyword>
<comment type="function">
    <text evidence="9">Digests double-stranded RNA. Involved in the processing of primary rRNA transcript to yield the immediate precursors to the large and small rRNAs (23S and 16S). Processes some mRNAs, and tRNAs when they are encoded in the rRNA operon. Processes pre-crRNA and tracrRNA of type II CRISPR loci if present in the organism.</text>
</comment>
<dbReference type="Gene3D" id="3.30.160.20">
    <property type="match status" value="1"/>
</dbReference>
<dbReference type="HAMAP" id="MF_00104">
    <property type="entry name" value="RNase_III"/>
    <property type="match status" value="1"/>
</dbReference>
<dbReference type="PANTHER" id="PTHR11207:SF0">
    <property type="entry name" value="RIBONUCLEASE 3"/>
    <property type="match status" value="1"/>
</dbReference>
<evidence type="ECO:0000259" key="10">
    <source>
        <dbReference type="PROSITE" id="PS50137"/>
    </source>
</evidence>
<keyword evidence="7 9" id="KW-0378">Hydrolase</keyword>
<evidence type="ECO:0000256" key="9">
    <source>
        <dbReference type="HAMAP-Rule" id="MF_00104"/>
    </source>
</evidence>
<keyword evidence="9" id="KW-0819">tRNA processing</keyword>
<proteinExistence type="inferred from homology"/>
<keyword evidence="9" id="KW-0963">Cytoplasm</keyword>
<dbReference type="InterPro" id="IPR014720">
    <property type="entry name" value="dsRBD_dom"/>
</dbReference>
<dbReference type="SMART" id="SM00535">
    <property type="entry name" value="RIBOc"/>
    <property type="match status" value="1"/>
</dbReference>
<dbReference type="GO" id="GO:0019843">
    <property type="term" value="F:rRNA binding"/>
    <property type="evidence" value="ECO:0007669"/>
    <property type="project" value="UniProtKB-KW"/>
</dbReference>
<evidence type="ECO:0000256" key="7">
    <source>
        <dbReference type="ARBA" id="ARBA00022801"/>
    </source>
</evidence>
<dbReference type="GO" id="GO:0046872">
    <property type="term" value="F:metal ion binding"/>
    <property type="evidence" value="ECO:0007669"/>
    <property type="project" value="UniProtKB-KW"/>
</dbReference>
<dbReference type="GO" id="GO:0006364">
    <property type="term" value="P:rRNA processing"/>
    <property type="evidence" value="ECO:0007669"/>
    <property type="project" value="UniProtKB-UniRule"/>
</dbReference>
<dbReference type="PROSITE" id="PS50142">
    <property type="entry name" value="RNASE_3_2"/>
    <property type="match status" value="1"/>
</dbReference>
<feature type="binding site" evidence="9">
    <location>
        <position position="128"/>
    </location>
    <ligand>
        <name>Mg(2+)</name>
        <dbReference type="ChEBI" id="CHEBI:18420"/>
    </ligand>
</feature>
<keyword evidence="4 9" id="KW-0507">mRNA processing</keyword>
<evidence type="ECO:0000256" key="1">
    <source>
        <dbReference type="ARBA" id="ARBA00000109"/>
    </source>
</evidence>
<name>A0A2M6YR89_9BACT</name>
<dbReference type="InterPro" id="IPR000999">
    <property type="entry name" value="RNase_III_dom"/>
</dbReference>
<dbReference type="InterPro" id="IPR011907">
    <property type="entry name" value="RNase_III"/>
</dbReference>
<gene>
    <name evidence="9 12" type="primary">rnc</name>
    <name evidence="12" type="ORF">COT03_02055</name>
</gene>
<evidence type="ECO:0000256" key="4">
    <source>
        <dbReference type="ARBA" id="ARBA00022664"/>
    </source>
</evidence>
<dbReference type="GO" id="GO:0003725">
    <property type="term" value="F:double-stranded RNA binding"/>
    <property type="evidence" value="ECO:0007669"/>
    <property type="project" value="TreeGrafter"/>
</dbReference>
<evidence type="ECO:0000256" key="8">
    <source>
        <dbReference type="ARBA" id="ARBA00022884"/>
    </source>
</evidence>
<feature type="domain" description="RNase III" evidence="11">
    <location>
        <begin position="8"/>
        <end position="142"/>
    </location>
</feature>
<keyword evidence="3 9" id="KW-0698">rRNA processing</keyword>
<keyword evidence="9" id="KW-0460">Magnesium</keyword>
<accession>A0A2M6YR89</accession>
<sequence length="245" mass="27426">MNQPIENLQKLEQEMGLEFKDKNLLEQALTHRSYLNEAKIPGRTGKSLQSNERLEFLGDSILSFWVSANIFTKFPGFPEGKLTFIRTYLVKTETLTSLAQGLSLGDFMLMSKGEETGAGRANPALLANTFEAVIGAIYIDQGIEAVSKFLARQFNPLIEKITNIEAFRDSKSLLQEQIQAKGYPSPVYRQISAFGPDHQKTFTMGVYVNEKLLAEGTSHSKQEAEELAAQRALNEHLLENLPKIK</sequence>
<protein>
    <recommendedName>
        <fullName evidence="9">Ribonuclease 3</fullName>
        <ecNumber evidence="9">3.1.26.3</ecNumber>
    </recommendedName>
    <alternativeName>
        <fullName evidence="9">Ribonuclease III</fullName>
        <shortName evidence="9">RNase III</shortName>
    </alternativeName>
</protein>
<feature type="active site" evidence="9">
    <location>
        <position position="131"/>
    </location>
</feature>
<feature type="domain" description="DRBM" evidence="10">
    <location>
        <begin position="169"/>
        <end position="238"/>
    </location>
</feature>
<dbReference type="GO" id="GO:0010468">
    <property type="term" value="P:regulation of gene expression"/>
    <property type="evidence" value="ECO:0007669"/>
    <property type="project" value="TreeGrafter"/>
</dbReference>
<dbReference type="FunFam" id="1.10.1520.10:FF:000001">
    <property type="entry name" value="Ribonuclease 3"/>
    <property type="match status" value="1"/>
</dbReference>
<dbReference type="PANTHER" id="PTHR11207">
    <property type="entry name" value="RIBONUCLEASE III"/>
    <property type="match status" value="1"/>
</dbReference>
<reference evidence="13" key="1">
    <citation type="submission" date="2017-09" db="EMBL/GenBank/DDBJ databases">
        <title>Depth-based differentiation of microbial function through sediment-hosted aquifers and enrichment of novel symbionts in the deep terrestrial subsurface.</title>
        <authorList>
            <person name="Probst A.J."/>
            <person name="Ladd B."/>
            <person name="Jarett J.K."/>
            <person name="Geller-Mcgrath D.E."/>
            <person name="Sieber C.M.K."/>
            <person name="Emerson J.B."/>
            <person name="Anantharaman K."/>
            <person name="Thomas B.C."/>
            <person name="Malmstrom R."/>
            <person name="Stieglmeier M."/>
            <person name="Klingl A."/>
            <person name="Woyke T."/>
            <person name="Ryan C.M."/>
            <person name="Banfield J.F."/>
        </authorList>
    </citation>
    <scope>NUCLEOTIDE SEQUENCE [LARGE SCALE GENOMIC DNA]</scope>
</reference>
<feature type="binding site" evidence="9">
    <location>
        <position position="55"/>
    </location>
    <ligand>
        <name>Mg(2+)</name>
        <dbReference type="ChEBI" id="CHEBI:18420"/>
    </ligand>
</feature>
<dbReference type="SMART" id="SM00358">
    <property type="entry name" value="DSRM"/>
    <property type="match status" value="1"/>
</dbReference>
<evidence type="ECO:0000259" key="11">
    <source>
        <dbReference type="PROSITE" id="PS50142"/>
    </source>
</evidence>
<dbReference type="GO" id="GO:0006397">
    <property type="term" value="P:mRNA processing"/>
    <property type="evidence" value="ECO:0007669"/>
    <property type="project" value="UniProtKB-UniRule"/>
</dbReference>
<dbReference type="PROSITE" id="PS00517">
    <property type="entry name" value="RNASE_3_1"/>
    <property type="match status" value="1"/>
</dbReference>
<comment type="similarity">
    <text evidence="2">Belongs to the ribonuclease III family.</text>
</comment>
<dbReference type="GO" id="GO:0008033">
    <property type="term" value="P:tRNA processing"/>
    <property type="evidence" value="ECO:0007669"/>
    <property type="project" value="UniProtKB-KW"/>
</dbReference>